<proteinExistence type="predicted"/>
<keyword evidence="2" id="KW-1185">Reference proteome</keyword>
<reference evidence="1" key="1">
    <citation type="submission" date="2022-07" db="EMBL/GenBank/DDBJ databases">
        <title>Description and genome-wide analysis of Profundicola chukchiensis gen. nov., sp. nov., marine bacteria isolated from bottom sediments of the Chukchi Sea.</title>
        <authorList>
            <person name="Romanenko L."/>
            <person name="Otstavnykh N."/>
            <person name="Kurilenko V."/>
            <person name="Eremeev V."/>
            <person name="Velansky P."/>
            <person name="Mikhailov V."/>
            <person name="Isaeva M."/>
        </authorList>
    </citation>
    <scope>NUCLEOTIDE SEQUENCE</scope>
    <source>
        <strain evidence="1">KMM 9713</strain>
    </source>
</reference>
<name>A0A9X4MY49_9FLAO</name>
<comment type="caution">
    <text evidence="1">The sequence shown here is derived from an EMBL/GenBank/DDBJ whole genome shotgun (WGS) entry which is preliminary data.</text>
</comment>
<accession>A0A9X4MY49</accession>
<organism evidence="1 2">
    <name type="scientific">Profundicola chukchiensis</name>
    <dbReference type="NCBI Taxonomy" id="2961959"/>
    <lineage>
        <taxon>Bacteria</taxon>
        <taxon>Pseudomonadati</taxon>
        <taxon>Bacteroidota</taxon>
        <taxon>Flavobacteriia</taxon>
        <taxon>Flavobacteriales</taxon>
        <taxon>Weeksellaceae</taxon>
        <taxon>Profundicola</taxon>
    </lineage>
</organism>
<evidence type="ECO:0000313" key="1">
    <source>
        <dbReference type="EMBL" id="MDG4944927.1"/>
    </source>
</evidence>
<evidence type="ECO:0000313" key="2">
    <source>
        <dbReference type="Proteomes" id="UP001152599"/>
    </source>
</evidence>
<sequence length="136" mass="16603">MNENIIFQGESKFEKIIFDKNSMLFYFYFEKIHLIPTDFWRFYKENKIEHISRDHTLKYHFQKPKIDLVPYMIEELKNEYLTRIEISKNNDLNLFFSSNKRIEVYIVSMAFENWEIMIKSKKYICLQGGYDIATIG</sequence>
<dbReference type="Proteomes" id="UP001152599">
    <property type="component" value="Unassembled WGS sequence"/>
</dbReference>
<dbReference type="AlphaFoldDB" id="A0A9X4MY49"/>
<dbReference type="RefSeq" id="WP_304416394.1">
    <property type="nucleotide sequence ID" value="NZ_JANAIE010000002.1"/>
</dbReference>
<gene>
    <name evidence="1" type="ORF">NMK71_00730</name>
</gene>
<dbReference type="EMBL" id="JANCMU010000001">
    <property type="protein sequence ID" value="MDG4944927.1"/>
    <property type="molecule type" value="Genomic_DNA"/>
</dbReference>
<protein>
    <submittedName>
        <fullName evidence="1">Uncharacterized protein</fullName>
    </submittedName>
</protein>